<dbReference type="GO" id="GO:0004674">
    <property type="term" value="F:protein serine/threonine kinase activity"/>
    <property type="evidence" value="ECO:0007669"/>
    <property type="project" value="UniProtKB-KW"/>
</dbReference>
<dbReference type="InterPro" id="IPR011009">
    <property type="entry name" value="Kinase-like_dom_sf"/>
</dbReference>
<feature type="domain" description="PASTA" evidence="13">
    <location>
        <begin position="527"/>
        <end position="593"/>
    </location>
</feature>
<dbReference type="EMBL" id="PNJG02000001">
    <property type="protein sequence ID" value="RKQ36155.1"/>
    <property type="molecule type" value="Genomic_DNA"/>
</dbReference>
<dbReference type="SMART" id="SM00740">
    <property type="entry name" value="PASTA"/>
    <property type="match status" value="2"/>
</dbReference>
<dbReference type="PANTHER" id="PTHR43289">
    <property type="entry name" value="MITOGEN-ACTIVATED PROTEIN KINASE KINASE KINASE 20-RELATED"/>
    <property type="match status" value="1"/>
</dbReference>
<protein>
    <recommendedName>
        <fullName evidence="1">non-specific serine/threonine protein kinase</fullName>
        <ecNumber evidence="1">2.7.11.1</ecNumber>
    </recommendedName>
</protein>
<dbReference type="PROSITE" id="PS51178">
    <property type="entry name" value="PASTA"/>
    <property type="match status" value="3"/>
</dbReference>
<organism evidence="14 15">
    <name type="scientific">Kocuria tytonis</name>
    <dbReference type="NCBI Taxonomy" id="2054280"/>
    <lineage>
        <taxon>Bacteria</taxon>
        <taxon>Bacillati</taxon>
        <taxon>Actinomycetota</taxon>
        <taxon>Actinomycetes</taxon>
        <taxon>Micrococcales</taxon>
        <taxon>Micrococcaceae</taxon>
        <taxon>Kocuria</taxon>
    </lineage>
</organism>
<comment type="catalytic activity">
    <reaction evidence="9">
        <text>L-seryl-[protein] + ATP = O-phospho-L-seryl-[protein] + ADP + H(+)</text>
        <dbReference type="Rhea" id="RHEA:17989"/>
        <dbReference type="Rhea" id="RHEA-COMP:9863"/>
        <dbReference type="Rhea" id="RHEA-COMP:11604"/>
        <dbReference type="ChEBI" id="CHEBI:15378"/>
        <dbReference type="ChEBI" id="CHEBI:29999"/>
        <dbReference type="ChEBI" id="CHEBI:30616"/>
        <dbReference type="ChEBI" id="CHEBI:83421"/>
        <dbReference type="ChEBI" id="CHEBI:456216"/>
        <dbReference type="EC" id="2.7.11.1"/>
    </reaction>
</comment>
<keyword evidence="2" id="KW-0723">Serine/threonine-protein kinase</keyword>
<dbReference type="Pfam" id="PF00069">
    <property type="entry name" value="Pkinase"/>
    <property type="match status" value="1"/>
</dbReference>
<dbReference type="InterPro" id="IPR005543">
    <property type="entry name" value="PASTA_dom"/>
</dbReference>
<keyword evidence="11" id="KW-0812">Transmembrane</keyword>
<keyword evidence="6 14" id="KW-0418">Kinase</keyword>
<dbReference type="InterPro" id="IPR000719">
    <property type="entry name" value="Prot_kinase_dom"/>
</dbReference>
<evidence type="ECO:0000256" key="4">
    <source>
        <dbReference type="ARBA" id="ARBA00022737"/>
    </source>
</evidence>
<keyword evidence="3" id="KW-0808">Transferase</keyword>
<keyword evidence="11" id="KW-0472">Membrane</keyword>
<gene>
    <name evidence="14" type="ORF">C1C97_000250</name>
</gene>
<dbReference type="AlphaFoldDB" id="A0A495AC17"/>
<evidence type="ECO:0000256" key="10">
    <source>
        <dbReference type="SAM" id="MobiDB-lite"/>
    </source>
</evidence>
<evidence type="ECO:0000256" key="9">
    <source>
        <dbReference type="ARBA" id="ARBA00048679"/>
    </source>
</evidence>
<feature type="domain" description="PASTA" evidence="13">
    <location>
        <begin position="594"/>
        <end position="650"/>
    </location>
</feature>
<dbReference type="OrthoDB" id="9762169at2"/>
<comment type="caution">
    <text evidence="14">The sequence shown here is derived from an EMBL/GenBank/DDBJ whole genome shotgun (WGS) entry which is preliminary data.</text>
</comment>
<dbReference type="SMART" id="SM00220">
    <property type="entry name" value="S_TKc"/>
    <property type="match status" value="1"/>
</dbReference>
<dbReference type="CDD" id="cd14014">
    <property type="entry name" value="STKc_PknB_like"/>
    <property type="match status" value="1"/>
</dbReference>
<keyword evidence="7" id="KW-0067">ATP-binding</keyword>
<evidence type="ECO:0000256" key="5">
    <source>
        <dbReference type="ARBA" id="ARBA00022741"/>
    </source>
</evidence>
<dbReference type="InterPro" id="IPR008271">
    <property type="entry name" value="Ser/Thr_kinase_AS"/>
</dbReference>
<feature type="transmembrane region" description="Helical" evidence="11">
    <location>
        <begin position="431"/>
        <end position="454"/>
    </location>
</feature>
<feature type="domain" description="Protein kinase" evidence="12">
    <location>
        <begin position="14"/>
        <end position="269"/>
    </location>
</feature>
<dbReference type="Gene3D" id="1.10.510.10">
    <property type="entry name" value="Transferase(Phosphotransferase) domain 1"/>
    <property type="match status" value="1"/>
</dbReference>
<evidence type="ECO:0000256" key="2">
    <source>
        <dbReference type="ARBA" id="ARBA00022527"/>
    </source>
</evidence>
<keyword evidence="5" id="KW-0547">Nucleotide-binding</keyword>
<dbReference type="SUPFAM" id="SSF56112">
    <property type="entry name" value="Protein kinase-like (PK-like)"/>
    <property type="match status" value="1"/>
</dbReference>
<feature type="domain" description="PASTA" evidence="13">
    <location>
        <begin position="459"/>
        <end position="526"/>
    </location>
</feature>
<comment type="catalytic activity">
    <reaction evidence="8">
        <text>L-threonyl-[protein] + ATP = O-phospho-L-threonyl-[protein] + ADP + H(+)</text>
        <dbReference type="Rhea" id="RHEA:46608"/>
        <dbReference type="Rhea" id="RHEA-COMP:11060"/>
        <dbReference type="Rhea" id="RHEA-COMP:11605"/>
        <dbReference type="ChEBI" id="CHEBI:15378"/>
        <dbReference type="ChEBI" id="CHEBI:30013"/>
        <dbReference type="ChEBI" id="CHEBI:30616"/>
        <dbReference type="ChEBI" id="CHEBI:61977"/>
        <dbReference type="ChEBI" id="CHEBI:456216"/>
        <dbReference type="EC" id="2.7.11.1"/>
    </reaction>
</comment>
<keyword evidence="11" id="KW-1133">Transmembrane helix</keyword>
<keyword evidence="4" id="KW-0677">Repeat</keyword>
<feature type="region of interest" description="Disordered" evidence="10">
    <location>
        <begin position="278"/>
        <end position="395"/>
    </location>
</feature>
<evidence type="ECO:0000256" key="1">
    <source>
        <dbReference type="ARBA" id="ARBA00012513"/>
    </source>
</evidence>
<dbReference type="Gene3D" id="3.30.10.20">
    <property type="match status" value="2"/>
</dbReference>
<dbReference type="PROSITE" id="PS50011">
    <property type="entry name" value="PROTEIN_KINASE_DOM"/>
    <property type="match status" value="1"/>
</dbReference>
<dbReference type="Gene3D" id="3.30.200.20">
    <property type="entry name" value="Phosphorylase Kinase, domain 1"/>
    <property type="match status" value="1"/>
</dbReference>
<evidence type="ECO:0000313" key="15">
    <source>
        <dbReference type="Proteomes" id="UP000249516"/>
    </source>
</evidence>
<keyword evidence="15" id="KW-1185">Reference proteome</keyword>
<evidence type="ECO:0000256" key="11">
    <source>
        <dbReference type="SAM" id="Phobius"/>
    </source>
</evidence>
<sequence>MNDHRVGTLLEHRYLVRRRIARGGTAAVYEGLDERLERPVALKIMHPHFADDPSFVARAQREAKSAARLHHPNVVSVLDQGRTADGVLYLVLEYVDGPTLRDVIAREAPMDPHRALDLLIPVLRGLAQAHRIGLVHRDVKPENVLLTSDEQVKVADFGLTRAVDDHTASTTVLGTVGYAAPELVGDGPVDQRSDVYAVGIMAYEMLTGSRPYTGTALQVATAHVSRDVPAPSGIAAGIPAALDEFVLRATSRDASHRPADAAALLDLALAIRRSLPEQLDPPSLRGAATGNRTAAPTEVLTGAGRIGDGGVDPREETPTRAMGPRGTSPHEWDEAPTEALGCPDRRRDTPDEPATEALGTAHPRTATTVSAAADVRAAPSRTGRGTPAGTPILPAWDADATGTIATAQVGSTARRAPGTPRVRLNPQPRPLHVAIAVVVFALLLTVAGFLGWWLGSAPGAASATVPAVAGQDTATAERALHAAGIGNVGVRTTTSRDAPEGTVLATDPAESATVRGIEQVNLVVSSGPARVDVPALTGRSADDARSAVVDSGLDVGAVTGEYSTRPEGTVLSQSPAAGTAVDEGTRVDLTVAAATPQGPPPNVVGQDADAARTDLEQQGYTVRVETPVGAHLNRVVRQREEGTTVVLTVI</sequence>
<evidence type="ECO:0000259" key="13">
    <source>
        <dbReference type="PROSITE" id="PS51178"/>
    </source>
</evidence>
<evidence type="ECO:0000256" key="3">
    <source>
        <dbReference type="ARBA" id="ARBA00022679"/>
    </source>
</evidence>
<dbReference type="EC" id="2.7.11.1" evidence="1"/>
<dbReference type="PANTHER" id="PTHR43289:SF6">
    <property type="entry name" value="SERINE_THREONINE-PROTEIN KINASE NEKL-3"/>
    <property type="match status" value="1"/>
</dbReference>
<evidence type="ECO:0000256" key="7">
    <source>
        <dbReference type="ARBA" id="ARBA00022840"/>
    </source>
</evidence>
<reference evidence="14 15" key="1">
    <citation type="submission" date="2018-10" db="EMBL/GenBank/DDBJ databases">
        <title>Kocuria tytouropygialis sp. nov., isolated from the uropygial gland of an American barn owl (Tyto furcata).</title>
        <authorList>
            <person name="Braun M.S."/>
            <person name="Wang E."/>
            <person name="Zimmermann S."/>
            <person name="Wagner H."/>
            <person name="Wink M."/>
        </authorList>
    </citation>
    <scope>NUCLEOTIDE SEQUENCE [LARGE SCALE GENOMIC DNA]</scope>
    <source>
        <strain evidence="14 15">442</strain>
    </source>
</reference>
<dbReference type="RefSeq" id="WP_121029487.1">
    <property type="nucleotide sequence ID" value="NZ_PNJG02000001.1"/>
</dbReference>
<evidence type="ECO:0000259" key="12">
    <source>
        <dbReference type="PROSITE" id="PS50011"/>
    </source>
</evidence>
<proteinExistence type="predicted"/>
<dbReference type="Pfam" id="PF03793">
    <property type="entry name" value="PASTA"/>
    <property type="match status" value="2"/>
</dbReference>
<dbReference type="CDD" id="cd06577">
    <property type="entry name" value="PASTA_pknB"/>
    <property type="match status" value="3"/>
</dbReference>
<name>A0A495AC17_9MICC</name>
<evidence type="ECO:0000313" key="14">
    <source>
        <dbReference type="EMBL" id="RKQ36155.1"/>
    </source>
</evidence>
<dbReference type="Proteomes" id="UP000249516">
    <property type="component" value="Unassembled WGS sequence"/>
</dbReference>
<accession>A0A495AC17</accession>
<evidence type="ECO:0000256" key="6">
    <source>
        <dbReference type="ARBA" id="ARBA00022777"/>
    </source>
</evidence>
<dbReference type="PROSITE" id="PS00108">
    <property type="entry name" value="PROTEIN_KINASE_ST"/>
    <property type="match status" value="1"/>
</dbReference>
<evidence type="ECO:0000256" key="8">
    <source>
        <dbReference type="ARBA" id="ARBA00047899"/>
    </source>
</evidence>
<dbReference type="GO" id="GO:0005524">
    <property type="term" value="F:ATP binding"/>
    <property type="evidence" value="ECO:0007669"/>
    <property type="project" value="UniProtKB-KW"/>
</dbReference>